<dbReference type="InterPro" id="IPR043595">
    <property type="entry name" value="FaeB/C/D"/>
</dbReference>
<dbReference type="GO" id="GO:0030600">
    <property type="term" value="F:feruloyl esterase activity"/>
    <property type="evidence" value="ECO:0007669"/>
    <property type="project" value="UniProtKB-EC"/>
</dbReference>
<dbReference type="SUPFAM" id="SSF53474">
    <property type="entry name" value="alpha/beta-Hydrolases"/>
    <property type="match status" value="1"/>
</dbReference>
<evidence type="ECO:0000256" key="7">
    <source>
        <dbReference type="ARBA" id="ARBA00023277"/>
    </source>
</evidence>
<evidence type="ECO:0000256" key="9">
    <source>
        <dbReference type="ARBA" id="ARBA00034075"/>
    </source>
</evidence>
<keyword evidence="4" id="KW-0858">Xylan degradation</keyword>
<reference evidence="10 11" key="2">
    <citation type="journal article" date="2012" name="Eukaryot. Cell">
        <title>Genome update of Botrytis cinerea strains B05.10 and T4.</title>
        <authorList>
            <person name="Staats M."/>
            <person name="van Kan J.A."/>
        </authorList>
    </citation>
    <scope>NUCLEOTIDE SEQUENCE [LARGE SCALE GENOMIC DNA]</scope>
    <source>
        <strain evidence="10 11">B05.10</strain>
    </source>
</reference>
<dbReference type="InterPro" id="IPR029058">
    <property type="entry name" value="AB_hydrolase_fold"/>
</dbReference>
<dbReference type="AlphaFoldDB" id="A0A384JKB6"/>
<dbReference type="EMBL" id="CP009810">
    <property type="protein sequence ID" value="ATZ51036.1"/>
    <property type="molecule type" value="Genomic_DNA"/>
</dbReference>
<keyword evidence="6" id="KW-0378">Hydrolase</keyword>
<evidence type="ECO:0000256" key="5">
    <source>
        <dbReference type="ARBA" id="ARBA00022729"/>
    </source>
</evidence>
<evidence type="ECO:0000256" key="4">
    <source>
        <dbReference type="ARBA" id="ARBA00022651"/>
    </source>
</evidence>
<keyword evidence="8" id="KW-0624">Polysaccharide degradation</keyword>
<dbReference type="OMA" id="VPLMEFH"/>
<evidence type="ECO:0000313" key="11">
    <source>
        <dbReference type="Proteomes" id="UP000001798"/>
    </source>
</evidence>
<evidence type="ECO:0000313" key="10">
    <source>
        <dbReference type="EMBL" id="ATZ51036.1"/>
    </source>
</evidence>
<dbReference type="RefSeq" id="XP_001559203.1">
    <property type="nucleotide sequence ID" value="XM_001559153.2"/>
</dbReference>
<protein>
    <recommendedName>
        <fullName evidence="2">feruloyl esterase</fullName>
        <ecNumber evidence="2">3.1.1.73</ecNumber>
    </recommendedName>
</protein>
<gene>
    <name evidence="10" type="ORF">BCIN_06g04820</name>
</gene>
<name>A0A384JKB6_BOTFB</name>
<dbReference type="OrthoDB" id="424610at2759"/>
<keyword evidence="5" id="KW-0732">Signal</keyword>
<evidence type="ECO:0000256" key="6">
    <source>
        <dbReference type="ARBA" id="ARBA00022801"/>
    </source>
</evidence>
<evidence type="ECO:0000256" key="2">
    <source>
        <dbReference type="ARBA" id="ARBA00013091"/>
    </source>
</evidence>
<organism evidence="10 11">
    <name type="scientific">Botryotinia fuckeliana (strain B05.10)</name>
    <name type="common">Noble rot fungus</name>
    <name type="synonym">Botrytis cinerea</name>
    <dbReference type="NCBI Taxonomy" id="332648"/>
    <lineage>
        <taxon>Eukaryota</taxon>
        <taxon>Fungi</taxon>
        <taxon>Dikarya</taxon>
        <taxon>Ascomycota</taxon>
        <taxon>Pezizomycotina</taxon>
        <taxon>Leotiomycetes</taxon>
        <taxon>Helotiales</taxon>
        <taxon>Sclerotiniaceae</taxon>
        <taxon>Botrytis</taxon>
    </lineage>
</organism>
<dbReference type="EC" id="3.1.1.73" evidence="2"/>
<dbReference type="GO" id="GO:0005576">
    <property type="term" value="C:extracellular region"/>
    <property type="evidence" value="ECO:0007669"/>
    <property type="project" value="UniProtKB-SubCell"/>
</dbReference>
<keyword evidence="7" id="KW-0119">Carbohydrate metabolism</keyword>
<dbReference type="VEuPathDB" id="FungiDB:Bcin06g04820"/>
<comment type="subcellular location">
    <subcellularLocation>
        <location evidence="1">Secreted</location>
    </subcellularLocation>
</comment>
<dbReference type="KEGG" id="bfu:BCIN_06g04820"/>
<dbReference type="PANTHER" id="PTHR38050">
    <property type="match status" value="1"/>
</dbReference>
<keyword evidence="3" id="KW-0964">Secreted</keyword>
<evidence type="ECO:0000256" key="8">
    <source>
        <dbReference type="ARBA" id="ARBA00023326"/>
    </source>
</evidence>
<reference evidence="10 11" key="3">
    <citation type="journal article" date="2017" name="Mol. Plant Pathol.">
        <title>A gapless genome sequence of the fungus Botrytis cinerea.</title>
        <authorList>
            <person name="Van Kan J.A."/>
            <person name="Stassen J.H."/>
            <person name="Mosbach A."/>
            <person name="Van Der Lee T.A."/>
            <person name="Faino L."/>
            <person name="Farmer A.D."/>
            <person name="Papasotiriou D.G."/>
            <person name="Zhou S."/>
            <person name="Seidl M.F."/>
            <person name="Cottam E."/>
            <person name="Edel D."/>
            <person name="Hahn M."/>
            <person name="Schwartz D.C."/>
            <person name="Dietrich R.A."/>
            <person name="Widdison S."/>
            <person name="Scalliet G."/>
        </authorList>
    </citation>
    <scope>NUCLEOTIDE SEQUENCE [LARGE SCALE GENOMIC DNA]</scope>
    <source>
        <strain evidence="10 11">B05.10</strain>
    </source>
</reference>
<dbReference type="GO" id="GO:0045493">
    <property type="term" value="P:xylan catabolic process"/>
    <property type="evidence" value="ECO:0007669"/>
    <property type="project" value="UniProtKB-KW"/>
</dbReference>
<dbReference type="Gene3D" id="3.40.50.1820">
    <property type="entry name" value="alpha/beta hydrolase"/>
    <property type="match status" value="1"/>
</dbReference>
<evidence type="ECO:0000256" key="1">
    <source>
        <dbReference type="ARBA" id="ARBA00004613"/>
    </source>
</evidence>
<dbReference type="Proteomes" id="UP000001798">
    <property type="component" value="Chromosome 6"/>
</dbReference>
<evidence type="ECO:0000256" key="3">
    <source>
        <dbReference type="ARBA" id="ARBA00022525"/>
    </source>
</evidence>
<accession>A0A384JKB6</accession>
<dbReference type="GeneID" id="5439827"/>
<keyword evidence="11" id="KW-1185">Reference proteome</keyword>
<reference evidence="10 11" key="1">
    <citation type="journal article" date="2011" name="PLoS Genet.">
        <title>Genomic analysis of the necrotrophic fungal pathogens Sclerotinia sclerotiorum and Botrytis cinerea.</title>
        <authorList>
            <person name="Amselem J."/>
            <person name="Cuomo C.A."/>
            <person name="van Kan J.A."/>
            <person name="Viaud M."/>
            <person name="Benito E.P."/>
            <person name="Couloux A."/>
            <person name="Coutinho P.M."/>
            <person name="de Vries R.P."/>
            <person name="Dyer P.S."/>
            <person name="Fillinger S."/>
            <person name="Fournier E."/>
            <person name="Gout L."/>
            <person name="Hahn M."/>
            <person name="Kohn L."/>
            <person name="Lapalu N."/>
            <person name="Plummer K.M."/>
            <person name="Pradier J.M."/>
            <person name="Quevillon E."/>
            <person name="Sharon A."/>
            <person name="Simon A."/>
            <person name="ten Have A."/>
            <person name="Tudzynski B."/>
            <person name="Tudzynski P."/>
            <person name="Wincker P."/>
            <person name="Andrew M."/>
            <person name="Anthouard V."/>
            <person name="Beever R.E."/>
            <person name="Beffa R."/>
            <person name="Benoit I."/>
            <person name="Bouzid O."/>
            <person name="Brault B."/>
            <person name="Chen Z."/>
            <person name="Choquer M."/>
            <person name="Collemare J."/>
            <person name="Cotton P."/>
            <person name="Danchin E.G."/>
            <person name="Da Silva C."/>
            <person name="Gautier A."/>
            <person name="Giraud C."/>
            <person name="Giraud T."/>
            <person name="Gonzalez C."/>
            <person name="Grossetete S."/>
            <person name="Guldener U."/>
            <person name="Henrissat B."/>
            <person name="Howlett B.J."/>
            <person name="Kodira C."/>
            <person name="Kretschmer M."/>
            <person name="Lappartient A."/>
            <person name="Leroch M."/>
            <person name="Levis C."/>
            <person name="Mauceli E."/>
            <person name="Neuveglise C."/>
            <person name="Oeser B."/>
            <person name="Pearson M."/>
            <person name="Poulain J."/>
            <person name="Poussereau N."/>
            <person name="Quesneville H."/>
            <person name="Rascle C."/>
            <person name="Schumacher J."/>
            <person name="Segurens B."/>
            <person name="Sexton A."/>
            <person name="Silva E."/>
            <person name="Sirven C."/>
            <person name="Soanes D.M."/>
            <person name="Talbot N.J."/>
            <person name="Templeton M."/>
            <person name="Yandava C."/>
            <person name="Yarden O."/>
            <person name="Zeng Q."/>
            <person name="Rollins J.A."/>
            <person name="Lebrun M.H."/>
            <person name="Dickman M."/>
        </authorList>
    </citation>
    <scope>NUCLEOTIDE SEQUENCE [LARGE SCALE GENOMIC DNA]</scope>
    <source>
        <strain evidence="10 11">B05.10</strain>
    </source>
</reference>
<dbReference type="PANTHER" id="PTHR38050:SF2">
    <property type="entry name" value="FERULOYL ESTERASE C-RELATED"/>
    <property type="match status" value="1"/>
</dbReference>
<proteinExistence type="predicted"/>
<comment type="catalytic activity">
    <reaction evidence="9">
        <text>feruloyl-polysaccharide + H2O = ferulate + polysaccharide.</text>
        <dbReference type="EC" id="3.1.1.73"/>
    </reaction>
</comment>
<sequence>MVSLKNAIHAWSAHNLLRSVTNSREDPSCTKAIPSDITIGQPKNISITSSDVHRSYLIVVPPLYTSQPSTPVIFSFHGGHRNASQQLALDQISNPEFNDFAITIYPQGVKGKWEGNPGNTANDTQLVSDIIDSLDKTYCIDNKRIWATGKSDGGGFCNTLACHPIMSTKIAAFAPVSGAFYIDTQPCFPNNVTIPCSPGRLKIPMLEFHGGDDSTIRYYGQANRSNQCIPTVPHWVHQWALRDELGLKNVTTDLTNDTVVYSYGKGEDEGLVQHVFDRKLGHDWPSTVLNADLIGHGERPASFDATPMILDFFQNHILP</sequence>